<gene>
    <name evidence="2" type="ORF">MQP27_27510</name>
</gene>
<organism evidence="2 3">
    <name type="scientific">Streptomyces cylindrosporus</name>
    <dbReference type="NCBI Taxonomy" id="2927583"/>
    <lineage>
        <taxon>Bacteria</taxon>
        <taxon>Bacillati</taxon>
        <taxon>Actinomycetota</taxon>
        <taxon>Actinomycetes</taxon>
        <taxon>Kitasatosporales</taxon>
        <taxon>Streptomycetaceae</taxon>
        <taxon>Streptomyces</taxon>
    </lineage>
</organism>
<dbReference type="Proteomes" id="UP001165269">
    <property type="component" value="Unassembled WGS sequence"/>
</dbReference>
<sequence length="65" mass="6899">MGIHLDLTNARWRKSSYSGNTGGDCVEVAHLEPGIAVRDSKNPAHGTLALSPEAFAVFVGYVSAR</sequence>
<proteinExistence type="predicted"/>
<dbReference type="Pfam" id="PF04149">
    <property type="entry name" value="DUF397"/>
    <property type="match status" value="1"/>
</dbReference>
<comment type="caution">
    <text evidence="2">The sequence shown here is derived from an EMBL/GenBank/DDBJ whole genome shotgun (WGS) entry which is preliminary data.</text>
</comment>
<dbReference type="EMBL" id="JALDAY010000008">
    <property type="protein sequence ID" value="MCI3274839.1"/>
    <property type="molecule type" value="Genomic_DNA"/>
</dbReference>
<dbReference type="RefSeq" id="WP_242768595.1">
    <property type="nucleotide sequence ID" value="NZ_JALDAY010000008.1"/>
</dbReference>
<name>A0ABS9YC90_9ACTN</name>
<evidence type="ECO:0000259" key="1">
    <source>
        <dbReference type="Pfam" id="PF04149"/>
    </source>
</evidence>
<evidence type="ECO:0000313" key="2">
    <source>
        <dbReference type="EMBL" id="MCI3274839.1"/>
    </source>
</evidence>
<feature type="domain" description="DUF397" evidence="1">
    <location>
        <begin position="10"/>
        <end position="62"/>
    </location>
</feature>
<accession>A0ABS9YC90</accession>
<evidence type="ECO:0000313" key="3">
    <source>
        <dbReference type="Proteomes" id="UP001165269"/>
    </source>
</evidence>
<protein>
    <submittedName>
        <fullName evidence="2">DUF397 domain-containing protein</fullName>
    </submittedName>
</protein>
<dbReference type="InterPro" id="IPR007278">
    <property type="entry name" value="DUF397"/>
</dbReference>
<reference evidence="2" key="1">
    <citation type="submission" date="2022-03" db="EMBL/GenBank/DDBJ databases">
        <title>Streptomyces 7R015 and 7R016 isolated from Barleria lupulina in Thailand.</title>
        <authorList>
            <person name="Kanchanasin P."/>
            <person name="Phongsopitanun W."/>
            <person name="Tanasupawat S."/>
        </authorList>
    </citation>
    <scope>NUCLEOTIDE SEQUENCE</scope>
    <source>
        <strain evidence="2">7R015</strain>
    </source>
</reference>
<keyword evidence="3" id="KW-1185">Reference proteome</keyword>